<evidence type="ECO:0000256" key="1">
    <source>
        <dbReference type="SAM" id="Phobius"/>
    </source>
</evidence>
<dbReference type="EMBL" id="BMFA01000001">
    <property type="protein sequence ID" value="GGB37110.1"/>
    <property type="molecule type" value="Genomic_DNA"/>
</dbReference>
<feature type="domain" description="Mce/MlaD" evidence="2">
    <location>
        <begin position="48"/>
        <end position="116"/>
    </location>
</feature>
<keyword evidence="4" id="KW-1185">Reference proteome</keyword>
<keyword evidence="1" id="KW-0472">Membrane</keyword>
<organism evidence="3 4">
    <name type="scientific">Roseibium aquae</name>
    <dbReference type="NCBI Taxonomy" id="1323746"/>
    <lineage>
        <taxon>Bacteria</taxon>
        <taxon>Pseudomonadati</taxon>
        <taxon>Pseudomonadota</taxon>
        <taxon>Alphaproteobacteria</taxon>
        <taxon>Hyphomicrobiales</taxon>
        <taxon>Stappiaceae</taxon>
        <taxon>Roseibium</taxon>
    </lineage>
</organism>
<accession>A0A916T9N7</accession>
<keyword evidence="1" id="KW-1133">Transmembrane helix</keyword>
<protein>
    <recommendedName>
        <fullName evidence="2">Mce/MlaD domain-containing protein</fullName>
    </recommendedName>
</protein>
<dbReference type="AlphaFoldDB" id="A0A916T9N7"/>
<gene>
    <name evidence="3" type="ORF">GCM10011316_06520</name>
</gene>
<dbReference type="OrthoDB" id="9808689at2"/>
<evidence type="ECO:0000313" key="3">
    <source>
        <dbReference type="EMBL" id="GGB37110.1"/>
    </source>
</evidence>
<dbReference type="PANTHER" id="PTHR36698:SF2">
    <property type="entry name" value="MCE_MLAD DOMAIN-CONTAINING PROTEIN"/>
    <property type="match status" value="1"/>
</dbReference>
<dbReference type="Proteomes" id="UP000605148">
    <property type="component" value="Unassembled WGS sequence"/>
</dbReference>
<reference evidence="3" key="2">
    <citation type="submission" date="2020-09" db="EMBL/GenBank/DDBJ databases">
        <authorList>
            <person name="Sun Q."/>
            <person name="Zhou Y."/>
        </authorList>
    </citation>
    <scope>NUCLEOTIDE SEQUENCE</scope>
    <source>
        <strain evidence="3">CGMCC 1.12426</strain>
    </source>
</reference>
<evidence type="ECO:0000313" key="4">
    <source>
        <dbReference type="Proteomes" id="UP000605148"/>
    </source>
</evidence>
<reference evidence="3" key="1">
    <citation type="journal article" date="2014" name="Int. J. Syst. Evol. Microbiol.">
        <title>Complete genome sequence of Corynebacterium casei LMG S-19264T (=DSM 44701T), isolated from a smear-ripened cheese.</title>
        <authorList>
            <consortium name="US DOE Joint Genome Institute (JGI-PGF)"/>
            <person name="Walter F."/>
            <person name="Albersmeier A."/>
            <person name="Kalinowski J."/>
            <person name="Ruckert C."/>
        </authorList>
    </citation>
    <scope>NUCLEOTIDE SEQUENCE</scope>
    <source>
        <strain evidence="3">CGMCC 1.12426</strain>
    </source>
</reference>
<dbReference type="InterPro" id="IPR003399">
    <property type="entry name" value="Mce/MlaD"/>
</dbReference>
<evidence type="ECO:0000259" key="2">
    <source>
        <dbReference type="Pfam" id="PF02470"/>
    </source>
</evidence>
<name>A0A916T9N7_9HYPH</name>
<feature type="transmembrane region" description="Helical" evidence="1">
    <location>
        <begin position="7"/>
        <end position="29"/>
    </location>
</feature>
<dbReference type="Pfam" id="PF02470">
    <property type="entry name" value="MlaD"/>
    <property type="match status" value="1"/>
</dbReference>
<dbReference type="RefSeq" id="WP_150494390.1">
    <property type="nucleotide sequence ID" value="NZ_BMFA01000001.1"/>
</dbReference>
<comment type="caution">
    <text evidence="3">The sequence shown here is derived from an EMBL/GenBank/DDBJ whole genome shotgun (WGS) entry which is preliminary data.</text>
</comment>
<proteinExistence type="predicted"/>
<dbReference type="PANTHER" id="PTHR36698">
    <property type="entry name" value="BLL5892 PROTEIN"/>
    <property type="match status" value="1"/>
</dbReference>
<keyword evidence="1" id="KW-0812">Transmembrane</keyword>
<sequence length="664" mass="70450">METRANYIVIGAFVMATLLAAFGFVYWLAVTAESRENVFMKIVFPAPVTGLPVGGQVLFNGIRIGDVSSLDFDPSDPTKVIATVRVRPSAPLRSDTKATLNFTGLTGVAYVDLNGGSLDAPLLLANANGETPVIYAERSLFDDLTDGTRDVLQKADGTLTQLEALLQENRPVVARTLGNVETFSEALAANTDGVSQFMDSIASASDAFTSLSGRMETLVEQGERLLASVPADEVTSIVNDFARFSETLGDASGDIELLLTDARQAAQNLEGFTQNLNAGVEDARRIINAVNPDDVRRVAEGAGALGDVLKARSGELDRLVSSSAQTMENVAEISDSLAGQRETLAQVIERGRDVMVKADQAMDRGLEIVASVQPDLVSRIIASTNTFAENLNTSLGQVDAIIAGVDPERVRQAVTDASAVLDNIRNREGEINEIIASTTASMQNIEVITATVRDKEDEAIELVADLRRAATQFTETLASANSVISAIDPTQVASIVGSVESVTGGLAGQRQSIDEIILSARSAAQNVERMTADISKRTPDVDQIITDAQQLTANLNATSVRIQGIVDNVGTMVDADGEGFIMEATAAAAAIRKVAEAFESRAGTIADGLAKFSNQGASDFSAAMAQVNRTLVAIQRAVESFDRNPQRVIFGGEEVPTYTGGRRR</sequence>